<protein>
    <recommendedName>
        <fullName evidence="2">Anti-sigma factor antagonist</fullName>
    </recommendedName>
</protein>
<dbReference type="CDD" id="cd07043">
    <property type="entry name" value="STAS_anti-anti-sigma_factors"/>
    <property type="match status" value="1"/>
</dbReference>
<dbReference type="OrthoDB" id="280847at2"/>
<feature type="domain" description="STAS" evidence="3">
    <location>
        <begin position="1"/>
        <end position="110"/>
    </location>
</feature>
<dbReference type="eggNOG" id="COG1366">
    <property type="taxonomic scope" value="Bacteria"/>
</dbReference>
<dbReference type="PANTHER" id="PTHR33495">
    <property type="entry name" value="ANTI-SIGMA FACTOR ANTAGONIST TM_1081-RELATED-RELATED"/>
    <property type="match status" value="1"/>
</dbReference>
<dbReference type="Proteomes" id="UP000029692">
    <property type="component" value="Unassembled WGS sequence"/>
</dbReference>
<evidence type="ECO:0000256" key="1">
    <source>
        <dbReference type="ARBA" id="ARBA00009013"/>
    </source>
</evidence>
<sequence>MEVKLKTKNGVLLVELQEEIDLFHANKLKLYFNKIFESAHKKIVLNFQEVTYIDSSGIGALLNIFKETKKREIKIFFTNIHGSVKKVIELTKLDDYFPILRTEDEAIEQLQSMD</sequence>
<dbReference type="SUPFAM" id="SSF52091">
    <property type="entry name" value="SpoIIaa-like"/>
    <property type="match status" value="1"/>
</dbReference>
<dbReference type="InterPro" id="IPR002645">
    <property type="entry name" value="STAS_dom"/>
</dbReference>
<dbReference type="GO" id="GO:0043856">
    <property type="term" value="F:anti-sigma factor antagonist activity"/>
    <property type="evidence" value="ECO:0007669"/>
    <property type="project" value="InterPro"/>
</dbReference>
<evidence type="ECO:0000313" key="4">
    <source>
        <dbReference type="EMBL" id="KGE71560.1"/>
    </source>
</evidence>
<organism evidence="4 5">
    <name type="scientific">Spirochaeta lutea</name>
    <dbReference type="NCBI Taxonomy" id="1480694"/>
    <lineage>
        <taxon>Bacteria</taxon>
        <taxon>Pseudomonadati</taxon>
        <taxon>Spirochaetota</taxon>
        <taxon>Spirochaetia</taxon>
        <taxon>Spirochaetales</taxon>
        <taxon>Spirochaetaceae</taxon>
        <taxon>Spirochaeta</taxon>
    </lineage>
</organism>
<proteinExistence type="inferred from homology"/>
<comment type="caution">
    <text evidence="4">The sequence shown here is derived from an EMBL/GenBank/DDBJ whole genome shotgun (WGS) entry which is preliminary data.</text>
</comment>
<evidence type="ECO:0000313" key="5">
    <source>
        <dbReference type="Proteomes" id="UP000029692"/>
    </source>
</evidence>
<accession>A0A098QUM5</accession>
<dbReference type="RefSeq" id="WP_037548009.1">
    <property type="nucleotide sequence ID" value="NZ_JNUP01000065.1"/>
</dbReference>
<dbReference type="InterPro" id="IPR036513">
    <property type="entry name" value="STAS_dom_sf"/>
</dbReference>
<dbReference type="Pfam" id="PF01740">
    <property type="entry name" value="STAS"/>
    <property type="match status" value="1"/>
</dbReference>
<dbReference type="PROSITE" id="PS50801">
    <property type="entry name" value="STAS"/>
    <property type="match status" value="1"/>
</dbReference>
<dbReference type="Gene3D" id="3.30.750.24">
    <property type="entry name" value="STAS domain"/>
    <property type="match status" value="1"/>
</dbReference>
<comment type="similarity">
    <text evidence="1 2">Belongs to the anti-sigma-factor antagonist family.</text>
</comment>
<dbReference type="NCBIfam" id="TIGR00377">
    <property type="entry name" value="ant_ant_sig"/>
    <property type="match status" value="1"/>
</dbReference>
<dbReference type="EMBL" id="JNUP01000065">
    <property type="protein sequence ID" value="KGE71560.1"/>
    <property type="molecule type" value="Genomic_DNA"/>
</dbReference>
<evidence type="ECO:0000259" key="3">
    <source>
        <dbReference type="PROSITE" id="PS50801"/>
    </source>
</evidence>
<dbReference type="STRING" id="1480694.DC28_09710"/>
<evidence type="ECO:0000256" key="2">
    <source>
        <dbReference type="RuleBase" id="RU003749"/>
    </source>
</evidence>
<dbReference type="InterPro" id="IPR003658">
    <property type="entry name" value="Anti-sigma_ant"/>
</dbReference>
<reference evidence="4 5" key="1">
    <citation type="submission" date="2014-05" db="EMBL/GenBank/DDBJ databases">
        <title>De novo Genome Sequence of Spirocheata sp.</title>
        <authorList>
            <person name="Shivani Y."/>
            <person name="Subhash Y."/>
            <person name="Tushar L."/>
            <person name="Sasikala C."/>
            <person name="Ramana C.V."/>
        </authorList>
    </citation>
    <scope>NUCLEOTIDE SEQUENCE [LARGE SCALE GENOMIC DNA]</scope>
    <source>
        <strain evidence="4 5">JC230</strain>
    </source>
</reference>
<name>A0A098QUM5_9SPIO</name>
<dbReference type="AlphaFoldDB" id="A0A098QUM5"/>
<gene>
    <name evidence="4" type="ORF">DC28_09710</name>
</gene>
<keyword evidence="5" id="KW-1185">Reference proteome</keyword>